<dbReference type="SUPFAM" id="SSF56317">
    <property type="entry name" value="Carbon-nitrogen hydrolase"/>
    <property type="match status" value="1"/>
</dbReference>
<organism evidence="1 2">
    <name type="scientific">Kibdelosporangium lantanae</name>
    <dbReference type="NCBI Taxonomy" id="1497396"/>
    <lineage>
        <taxon>Bacteria</taxon>
        <taxon>Bacillati</taxon>
        <taxon>Actinomycetota</taxon>
        <taxon>Actinomycetes</taxon>
        <taxon>Pseudonocardiales</taxon>
        <taxon>Pseudonocardiaceae</taxon>
        <taxon>Kibdelosporangium</taxon>
    </lineage>
</organism>
<name>A0ABW3MJA3_9PSEU</name>
<dbReference type="Proteomes" id="UP001597045">
    <property type="component" value="Unassembled WGS sequence"/>
</dbReference>
<gene>
    <name evidence="1" type="ORF">ACFQ1S_37260</name>
</gene>
<evidence type="ECO:0000313" key="1">
    <source>
        <dbReference type="EMBL" id="MFD1050783.1"/>
    </source>
</evidence>
<dbReference type="InterPro" id="IPR044149">
    <property type="entry name" value="Nitrilases_CHs"/>
</dbReference>
<keyword evidence="2" id="KW-1185">Reference proteome</keyword>
<dbReference type="PANTHER" id="PTHR46044">
    <property type="entry name" value="NITRILASE"/>
    <property type="match status" value="1"/>
</dbReference>
<proteinExistence type="predicted"/>
<dbReference type="EMBL" id="JBHTIS010003086">
    <property type="protein sequence ID" value="MFD1050783.1"/>
    <property type="molecule type" value="Genomic_DNA"/>
</dbReference>
<comment type="caution">
    <text evidence="1">The sequence shown here is derived from an EMBL/GenBank/DDBJ whole genome shotgun (WGS) entry which is preliminary data.</text>
</comment>
<dbReference type="PANTHER" id="PTHR46044:SF1">
    <property type="entry name" value="CN HYDROLASE DOMAIN-CONTAINING PROTEIN"/>
    <property type="match status" value="1"/>
</dbReference>
<dbReference type="InterPro" id="IPR036526">
    <property type="entry name" value="C-N_Hydrolase_sf"/>
</dbReference>
<protein>
    <submittedName>
        <fullName evidence="1">Uncharacterized protein</fullName>
    </submittedName>
</protein>
<sequence length="52" mass="6062">MDDRENWQATMRHIALEGRCFVLSACQYLSRSDLPPDVARVWHALCERESTP</sequence>
<evidence type="ECO:0000313" key="2">
    <source>
        <dbReference type="Proteomes" id="UP001597045"/>
    </source>
</evidence>
<reference evidence="2" key="1">
    <citation type="journal article" date="2019" name="Int. J. Syst. Evol. Microbiol.">
        <title>The Global Catalogue of Microorganisms (GCM) 10K type strain sequencing project: providing services to taxonomists for standard genome sequencing and annotation.</title>
        <authorList>
            <consortium name="The Broad Institute Genomics Platform"/>
            <consortium name="The Broad Institute Genome Sequencing Center for Infectious Disease"/>
            <person name="Wu L."/>
            <person name="Ma J."/>
        </authorList>
    </citation>
    <scope>NUCLEOTIDE SEQUENCE [LARGE SCALE GENOMIC DNA]</scope>
    <source>
        <strain evidence="2">JCM 31486</strain>
    </source>
</reference>
<dbReference type="Gene3D" id="3.60.110.10">
    <property type="entry name" value="Carbon-nitrogen hydrolase"/>
    <property type="match status" value="1"/>
</dbReference>
<accession>A0ABW3MJA3</accession>